<organism evidence="2 3">
    <name type="scientific">Liparis tanakae</name>
    <name type="common">Tanaka's snailfish</name>
    <dbReference type="NCBI Taxonomy" id="230148"/>
    <lineage>
        <taxon>Eukaryota</taxon>
        <taxon>Metazoa</taxon>
        <taxon>Chordata</taxon>
        <taxon>Craniata</taxon>
        <taxon>Vertebrata</taxon>
        <taxon>Euteleostomi</taxon>
        <taxon>Actinopterygii</taxon>
        <taxon>Neopterygii</taxon>
        <taxon>Teleostei</taxon>
        <taxon>Neoteleostei</taxon>
        <taxon>Acanthomorphata</taxon>
        <taxon>Eupercaria</taxon>
        <taxon>Perciformes</taxon>
        <taxon>Cottioidei</taxon>
        <taxon>Cottales</taxon>
        <taxon>Liparidae</taxon>
        <taxon>Liparis</taxon>
    </lineage>
</organism>
<dbReference type="AlphaFoldDB" id="A0A4Z2J8S7"/>
<sequence>MCRGYRELGGLPPQRQQGQQSELSPEIHPSDRDHQHQQQIFSLDHVHRESVARQSDLQTVVRNGASATCRTARAYPDEDEDEHGDEVVRSGDGVLVGQTEEVGVEGQFEDAVHNAALDGHLGVLQLVLASVLPNGIPGHGAIQHPLEEPLQVGLGGLQALTTPGTRVEAGDAARRLLELGHLVLILKVDGLRELDLQEADDLIV</sequence>
<proteinExistence type="predicted"/>
<keyword evidence="3" id="KW-1185">Reference proteome</keyword>
<accession>A0A4Z2J8S7</accession>
<reference evidence="2 3" key="1">
    <citation type="submission" date="2019-03" db="EMBL/GenBank/DDBJ databases">
        <title>First draft genome of Liparis tanakae, snailfish: a comprehensive survey of snailfish specific genes.</title>
        <authorList>
            <person name="Kim W."/>
            <person name="Song I."/>
            <person name="Jeong J.-H."/>
            <person name="Kim D."/>
            <person name="Kim S."/>
            <person name="Ryu S."/>
            <person name="Song J.Y."/>
            <person name="Lee S.K."/>
        </authorList>
    </citation>
    <scope>NUCLEOTIDE SEQUENCE [LARGE SCALE GENOMIC DNA]</scope>
    <source>
        <tissue evidence="2">Muscle</tissue>
    </source>
</reference>
<name>A0A4Z2J8S7_9TELE</name>
<evidence type="ECO:0000256" key="1">
    <source>
        <dbReference type="SAM" id="MobiDB-lite"/>
    </source>
</evidence>
<evidence type="ECO:0000313" key="3">
    <source>
        <dbReference type="Proteomes" id="UP000314294"/>
    </source>
</evidence>
<feature type="region of interest" description="Disordered" evidence="1">
    <location>
        <begin position="1"/>
        <end position="37"/>
    </location>
</feature>
<protein>
    <submittedName>
        <fullName evidence="2">Uncharacterized protein</fullName>
    </submittedName>
</protein>
<evidence type="ECO:0000313" key="2">
    <source>
        <dbReference type="EMBL" id="TNN86510.1"/>
    </source>
</evidence>
<dbReference type="EMBL" id="SRLO01000015">
    <property type="protein sequence ID" value="TNN86510.1"/>
    <property type="molecule type" value="Genomic_DNA"/>
</dbReference>
<feature type="compositionally biased region" description="Low complexity" evidence="1">
    <location>
        <begin position="8"/>
        <end position="24"/>
    </location>
</feature>
<gene>
    <name evidence="2" type="ORF">EYF80_003280</name>
</gene>
<comment type="caution">
    <text evidence="2">The sequence shown here is derived from an EMBL/GenBank/DDBJ whole genome shotgun (WGS) entry which is preliminary data.</text>
</comment>
<dbReference type="Proteomes" id="UP000314294">
    <property type="component" value="Unassembled WGS sequence"/>
</dbReference>